<keyword evidence="2" id="KW-1185">Reference proteome</keyword>
<dbReference type="InterPro" id="IPR008979">
    <property type="entry name" value="Galactose-bd-like_sf"/>
</dbReference>
<evidence type="ECO:0000313" key="1">
    <source>
        <dbReference type="EMBL" id="ENZ82038.1"/>
    </source>
</evidence>
<gene>
    <name evidence="1" type="ORF">OR37_02082</name>
</gene>
<dbReference type="PANTHER" id="PTHR36848">
    <property type="entry name" value="DNA-BINDING PROTEIN (PUTATIVE SECRETED PROTEIN)-RELATED"/>
    <property type="match status" value="1"/>
</dbReference>
<comment type="caution">
    <text evidence="1">The sequence shown here is derived from an EMBL/GenBank/DDBJ whole genome shotgun (WGS) entry which is preliminary data.</text>
</comment>
<dbReference type="CDD" id="cd03143">
    <property type="entry name" value="A4_beta-galactosidase_middle_domain"/>
    <property type="match status" value="1"/>
</dbReference>
<dbReference type="EMBL" id="APMP01000010">
    <property type="protein sequence ID" value="ENZ82038.1"/>
    <property type="molecule type" value="Genomic_DNA"/>
</dbReference>
<dbReference type="AlphaFoldDB" id="R0E976"/>
<name>R0E976_CAUVI</name>
<dbReference type="Gene3D" id="3.40.50.880">
    <property type="match status" value="1"/>
</dbReference>
<evidence type="ECO:0008006" key="3">
    <source>
        <dbReference type="Google" id="ProtNLM"/>
    </source>
</evidence>
<organism evidence="1 2">
    <name type="scientific">Caulobacter vibrioides OR37</name>
    <dbReference type="NCBI Taxonomy" id="1292034"/>
    <lineage>
        <taxon>Bacteria</taxon>
        <taxon>Pseudomonadati</taxon>
        <taxon>Pseudomonadota</taxon>
        <taxon>Alphaproteobacteria</taxon>
        <taxon>Caulobacterales</taxon>
        <taxon>Caulobacteraceae</taxon>
        <taxon>Caulobacter</taxon>
    </lineage>
</organism>
<dbReference type="Proteomes" id="UP000013063">
    <property type="component" value="Unassembled WGS sequence"/>
</dbReference>
<dbReference type="InterPro" id="IPR029062">
    <property type="entry name" value="Class_I_gatase-like"/>
</dbReference>
<dbReference type="Gene3D" id="2.60.120.260">
    <property type="entry name" value="Galactose-binding domain-like"/>
    <property type="match status" value="1"/>
</dbReference>
<dbReference type="InterPro" id="IPR053161">
    <property type="entry name" value="Ulvan_degrading_GH"/>
</dbReference>
<dbReference type="SUPFAM" id="SSF49785">
    <property type="entry name" value="Galactose-binding domain-like"/>
    <property type="match status" value="1"/>
</dbReference>
<dbReference type="STRING" id="1292034.OR37_02082"/>
<dbReference type="Pfam" id="PF17132">
    <property type="entry name" value="Glyco_hydro_106"/>
    <property type="match status" value="1"/>
</dbReference>
<reference evidence="1 2" key="1">
    <citation type="journal article" date="2013" name="Genome Announc.">
        <title>Draft Genome Sequence for Caulobacter sp. Strain OR37, a Bacterium Tolerant to Heavy Metals.</title>
        <authorList>
            <person name="Utturkar S.M."/>
            <person name="Bollmann A."/>
            <person name="Brzoska R.M."/>
            <person name="Klingeman D.M."/>
            <person name="Epstein S.E."/>
            <person name="Palumbo A.V."/>
            <person name="Brown S.D."/>
        </authorList>
    </citation>
    <scope>NUCLEOTIDE SEQUENCE [LARGE SCALE GENOMIC DNA]</scope>
    <source>
        <strain evidence="1 2">OR37</strain>
    </source>
</reference>
<dbReference type="PATRIC" id="fig|1292034.3.peg.2069"/>
<sequence>MARWWWFGGAVEAEEIVREIKAMKAGGFSGFEIQPVYPLSLDDPKLGVRNKPYLSKDFLDMVTVAARTGRAEGLRADITLGSGWPFGGPHIDAELAAARIVKLDLPAPSGVEAVDLPALETGQRYVAAFVGTSPDDARAATIDGSRALFVKAETTRTLYLVLQTRTRQQVKRASVGAEGFVLDHLNARAVRKHLEAVGEPLLAAFGDDRPYAVFSDSLEVYGANWTDDLLPEFEARRGYDLTPYLLDLFHDTGRSAGVRHDWGLTLSELISERYLTQVSAWAKSRQTLFRSQTYGTPAVTLSANRLVDLAEGEGAEWRKASSTRWASSANHLYGQPVTSAESFTWLHKGAFRATPLDIKAEADVLMLQGVNQFVVHGWPYSPPKVAEPGWALYAAAVFNDHNPWWPVMADVNLYLQRLSHLLRQGENVADVAIYAPTEDIMSGFKPGKGVSINDALRETLPVGIVEGLIDGGYNFDLIDGDAVLRRGIQYNVLLLPRIQRIAPEVYERIRAFAEAGGVVIAVGAPPSTAPGLKDAEARSRRVNALSKAVFGAKRAAITDEAGLIGVLNRFLPPDLGQAPKGVGYVHRRLADGDLYFVANTTNAPIAAPLAFGAASKLGQAWSPVTGTIDDFRPGDEIRLAPFESRVFVFGRDLPASSESFPAGARGFPLSGGWRLRVGANARELPVRAFGSWTDAPSLQHFSGRGTYTREVELMATDLTAPVIMLDLGQGGPGAATEREGPGYYAQYDAPVRDAAEVFVNGQRAGAIWCAPFWLDVKPWLRAGRNRLEIRVYNTAINSLAGRPPTDYTALRRVYGDRFQPQNMSALKPLPSGLISEPALRFGLP</sequence>
<accession>R0E976</accession>
<dbReference type="eggNOG" id="COG3250">
    <property type="taxonomic scope" value="Bacteria"/>
</dbReference>
<proteinExistence type="predicted"/>
<protein>
    <recommendedName>
        <fullName evidence="3">Glycoside hydrolase</fullName>
    </recommendedName>
</protein>
<evidence type="ECO:0000313" key="2">
    <source>
        <dbReference type="Proteomes" id="UP000013063"/>
    </source>
</evidence>
<dbReference type="PANTHER" id="PTHR36848:SF2">
    <property type="entry name" value="SECRETED PROTEIN"/>
    <property type="match status" value="1"/>
</dbReference>